<dbReference type="PROSITE" id="PS50211">
    <property type="entry name" value="DENN"/>
    <property type="match status" value="1"/>
</dbReference>
<dbReference type="InterPro" id="IPR038528">
    <property type="entry name" value="TEL2_C_sf"/>
</dbReference>
<dbReference type="InterPro" id="IPR051970">
    <property type="entry name" value="TEL2_Regulation"/>
</dbReference>
<dbReference type="Pfam" id="PF10193">
    <property type="entry name" value="Telomere_reg-2"/>
    <property type="match status" value="1"/>
</dbReference>
<dbReference type="GO" id="GO:0005829">
    <property type="term" value="C:cytosol"/>
    <property type="evidence" value="ECO:0007669"/>
    <property type="project" value="TreeGrafter"/>
</dbReference>
<name>A0A2B4SM85_STYPI</name>
<dbReference type="PROSITE" id="PS00479">
    <property type="entry name" value="ZF_DAG_PE_1"/>
    <property type="match status" value="1"/>
</dbReference>
<keyword evidence="7" id="KW-0963">Cytoplasm</keyword>
<evidence type="ECO:0000256" key="7">
    <source>
        <dbReference type="ARBA" id="ARBA00022490"/>
    </source>
</evidence>
<dbReference type="SMART" id="SM00801">
    <property type="entry name" value="dDENN"/>
    <property type="match status" value="1"/>
</dbReference>
<dbReference type="PROSITE" id="PS50081">
    <property type="entry name" value="ZF_DAG_PE_2"/>
    <property type="match status" value="1"/>
</dbReference>
<evidence type="ECO:0000256" key="9">
    <source>
        <dbReference type="ARBA" id="ARBA00022723"/>
    </source>
</evidence>
<dbReference type="OrthoDB" id="5951637at2759"/>
<feature type="domain" description="UDENN" evidence="16">
    <location>
        <begin position="853"/>
        <end position="1300"/>
    </location>
</feature>
<dbReference type="SMART" id="SM00800">
    <property type="entry name" value="uDENN"/>
    <property type="match status" value="1"/>
</dbReference>
<dbReference type="PANTHER" id="PTHR15830:SF10">
    <property type="entry name" value="TELOMERE LENGTH REGULATION PROTEIN TEL2 HOMOLOG"/>
    <property type="match status" value="1"/>
</dbReference>
<evidence type="ECO:0000256" key="4">
    <source>
        <dbReference type="ARBA" id="ARBA00006133"/>
    </source>
</evidence>
<keyword evidence="19" id="KW-1185">Reference proteome</keyword>
<evidence type="ECO:0000256" key="3">
    <source>
        <dbReference type="ARBA" id="ARBA00004496"/>
    </source>
</evidence>
<evidence type="ECO:0000259" key="17">
    <source>
        <dbReference type="PROSITE" id="PS51339"/>
    </source>
</evidence>
<dbReference type="Gene3D" id="3.30.450.200">
    <property type="match status" value="1"/>
</dbReference>
<dbReference type="InterPro" id="IPR046349">
    <property type="entry name" value="C1-like_sf"/>
</dbReference>
<dbReference type="SMART" id="SM00233">
    <property type="entry name" value="PH"/>
    <property type="match status" value="1"/>
</dbReference>
<dbReference type="SUPFAM" id="SSF57889">
    <property type="entry name" value="Cysteine-rich domain"/>
    <property type="match status" value="1"/>
</dbReference>
<dbReference type="InterPro" id="IPR043153">
    <property type="entry name" value="DENN_C"/>
</dbReference>
<dbReference type="SMART" id="SM00568">
    <property type="entry name" value="GRAM"/>
    <property type="match status" value="1"/>
</dbReference>
<dbReference type="EMBL" id="LSMT01000042">
    <property type="protein sequence ID" value="PFX31011.1"/>
    <property type="molecule type" value="Genomic_DNA"/>
</dbReference>
<proteinExistence type="inferred from homology"/>
<sequence>MEQHLDRDLASEVRRFVRERQNKLANASNSGEVIETLNDVVELFLRGTLLPFQVSLDKRPVLKGEFVSNHFVRFSEFILSSKVIEFYSNLNEQQRKDGFEVFFLRGPSHDCLLVLGDVLSKPATNLKNAKVIVSLLEKFFGEERLVDILVEQCRLSRPSKNGSLNSSVTGFESKLWGQLVTLIVSLPQRVANKLRFKCSPQFYPESYFNLVSCEIIKALEKLHDNLTMSQDCSFKFLEELIGRICLVGQAERMFAILLPALEKWLKKSPLWNRICARLVTGIPDGCMEHVTEGLLKMADDPSLISKLFGDSVLTNTKLKYLLTSKFLLMRSYTNMNVLYNIMGYLSGYKHRHLLVETLHTLFDIWGDRSAIKHTTYDQHFYITCATVLSFGHLNIEERKSEKHVLLNKLLVGVQSHLESPLEKVQRLGMVVAECLTCSLEPNGEKLVFGYMEDSDTKQLKSLAKGPQERMNLRSVGKRNEPDVEIKGKDKLVTEESSSMKVSAEKNSPQICEGDDDLVPYDLGEEDDSDLKSKAPKYLRDCIEGLLASEDSSKMEASLKNVEKLVGAEMDDLDDVCEELVKVLLHLQDQFSTDMFGELRHSAIVAVLIRCPEQIACYLTEEFFAPNYHLQQRMDILSVLADAAQQLSTPVEITKTKEVPRRFPLPQAESNKCLQAIPEWQKIVQERIDGKTKRFTKGPSHPQPKPVANKFASVAGYFFFPLMKNFDSKVNTLDLLGEDTLVLGRLVYTLGIIMYSARETPTARNMGKALLEFTWALKYHSESFVRQALIFAQAMVAVSVPSSILMNDAPGELSELHDWLKTIVQNDTDADSERVDGYGRLHDIPSQEMSRLADYFVVAGIDRDSKNGEVKGKVIQRFPSKDRKDATFPEGLELFCQPGGWYYSNYYKPPTFFVAVLTDMEGDHRYCACFTFYEKCSPAKSKSKAVKSFNKEVLKDGSQSDSSLSDKRFSDGVPGISINSEELSMTEMYAPKCLCLVSRASYFDILKSCLTTIYWSYLSGSSKSLEGLVGCVLGFVQVPPPGGPKMTFSMGAGDRQTLSPPASETLPVTGKSLSILFNQLGIHNMLSLFCAALTENKILFYSSSYAQLTNATQAMLALMYPLKFGYVFIPILPSALLEFLSAPTPFIMGVHESYKDNLGSDLTDVILVDIDGGHVSIPDSINLPYLAEPFLSRARHELTMVLYPQLVTADCAFQPPTSPSLPLLQDKELRAVFIRLFAQMFSGYRSCLTLIRIHPKPVITFNKVSFLENRGLVGDAFLSKVLESISFLSFVASRGPPYRPCDLFDQLCVEIDGILNSEGGLDPEVQANIQQLAQKLYDNEPSCESAENNVQPVIPVEEIERCSQKVFPQLSEDAISRHINQQENLSLDYTVKSMEPCVVPANPMSSRQQHYIPSRKLEVLKDCVAYIFDNKISEARKSLPSVVRGLKSKGAQLALCHELSLRARQNRSLLEHDQFDLVVKLMNSALQDDASMSNTSVAAALLPLTSTFCRKLNAGVIQFAYTCVQEHPVWERQQFWEEAFYTDVESQIKQLYVDEEAPKANAEDTLERKEQRTSRSSLTPLAKHRSFTKSRDNLSSTPKDSGSSSDLDQSSQVEQKPVPSALSIAAKQLKKWPYYSKGEQDALINSEEGIVYSQAIHYANRMVYMRIPLDASEKMPPLTPATGMQVDEEGSVGGTHTGSIANGVAGGSSEVGSCITDSWGRESYMDDEDGGTVADKVTRFVSRFVDRVGTEAGISQEHLKSLYTMIPGVVTMHIESLEPVYREYKNLAPIQKAKIMRPTLLLGEEMMSDGLRAYLIPDGRELGRGGEDQGGACLLPAEGAVFLTNYRVIFKGTPVDPFASEMIVTRSFPVGSLIKEKKIGVQYLKHLGQWLHECIQLRSSTFQMMKLIFDDEVEQEAIETFRKKLQRRRSPNTVIGTFAFCGKGVPRTPTFVIEKHMGRQGTILKTKTKLVSASRTKASSIVNIRSSLRKKRRQRNASDPQSLDHRSLSGSLTTDDDDSVLDINDISLKGEPIVVQGAERLSKLSYCGDYSRLKLGNIAKESSEGPWRICMVNVTYTACRSYPSVVIVPQSISDDSIVRIAKNYRQGRFPVAVWRHQRNKATLLRAGSIERSTIGSIMRQTKTVAPGSVASHTISSSASAEQEKYFAAVVAATPQSKNKNISRATSLHHGVLLKDGYFADEVDSGQLVDRTIMRKGWEPAALYVFGDKTLLRHVKQEAYPKCDFVPIELPDIRAVRASFKKFQRATCPSTETNSSFIQQVEESEWLQQLSAIMTVANCFVDLIDIQGSSVLVCFEDGWDATPQVLSLAELMLDPYYRTIDGFKLLIEKEWLSFGHKFTHRGNQIASTQGGFTPVFLQFLDCVHQIMLQFPLSFEFNDHFLCTIAYHHASMRFRTFLLDSEHERVESGWMAEEDHKPRGKSLWDYMDLQKTKSPLYNNFLYSPNQTKVLRPFCKVPNLKVWKYYTTENLSTGPTYDFEMINDVTTTVENEGSPDGKQETYGSCMTGCYGDVTQFALDECSWLLQELYRLEEEADQKPKKWEQHWHKLSYPTAKKMVFSYNTRWFNHQRLNLHKRSTMEVILKGKLQVEERGAQGFSQPHNFEPHLFVPPSNCEHCLQLIIGILNKGVKCTECGYNCHEKCQPQVPWQCKKRDLPEQPGSGMTKSTMSLPSEADAAHPKKLHCGYLLKRGHLLRQWKSRWFVLDTQRNELRYYDEEHDDHLQGAVDLGDMIAVQSLSNIPQGGPKGSIKGAFFDLRTTKRVYNLMCNSSEEAKVWVEKLQSMNV</sequence>
<evidence type="ECO:0000256" key="10">
    <source>
        <dbReference type="ARBA" id="ARBA00022833"/>
    </source>
</evidence>
<feature type="compositionally biased region" description="Low complexity" evidence="13">
    <location>
        <begin position="1594"/>
        <end position="1611"/>
    </location>
</feature>
<evidence type="ECO:0000259" key="16">
    <source>
        <dbReference type="PROSITE" id="PS50211"/>
    </source>
</evidence>
<dbReference type="SMART" id="SM00109">
    <property type="entry name" value="C1"/>
    <property type="match status" value="1"/>
</dbReference>
<dbReference type="PANTHER" id="PTHR15830">
    <property type="entry name" value="TELOMERE LENGTH REGULATION PROTEIN TEL2 FAMILY MEMBER"/>
    <property type="match status" value="1"/>
</dbReference>
<dbReference type="Pfam" id="PF02893">
    <property type="entry name" value="GRAM"/>
    <property type="match status" value="1"/>
</dbReference>
<keyword evidence="11" id="KW-0472">Membrane</keyword>
<dbReference type="PROSITE" id="PS51339">
    <property type="entry name" value="PPASE_MYOTUBULARIN"/>
    <property type="match status" value="1"/>
</dbReference>
<feature type="domain" description="Phorbol-ester/DAG-type" evidence="15">
    <location>
        <begin position="2616"/>
        <end position="2666"/>
    </location>
</feature>
<dbReference type="Pfam" id="PF03456">
    <property type="entry name" value="uDENN"/>
    <property type="match status" value="1"/>
</dbReference>
<reference evidence="19" key="1">
    <citation type="journal article" date="2017" name="bioRxiv">
        <title>Comparative analysis of the genomes of Stylophora pistillata and Acropora digitifera provides evidence for extensive differences between species of corals.</title>
        <authorList>
            <person name="Voolstra C.R."/>
            <person name="Li Y."/>
            <person name="Liew Y.J."/>
            <person name="Baumgarten S."/>
            <person name="Zoccola D."/>
            <person name="Flot J.-F."/>
            <person name="Tambutte S."/>
            <person name="Allemand D."/>
            <person name="Aranda M."/>
        </authorList>
    </citation>
    <scope>NUCLEOTIDE SEQUENCE [LARGE SCALE GENOMIC DNA]</scope>
</reference>
<organism evidence="18 19">
    <name type="scientific">Stylophora pistillata</name>
    <name type="common">Smooth cauliflower coral</name>
    <dbReference type="NCBI Taxonomy" id="50429"/>
    <lineage>
        <taxon>Eukaryota</taxon>
        <taxon>Metazoa</taxon>
        <taxon>Cnidaria</taxon>
        <taxon>Anthozoa</taxon>
        <taxon>Hexacorallia</taxon>
        <taxon>Scleractinia</taxon>
        <taxon>Astrocoeniina</taxon>
        <taxon>Pocilloporidae</taxon>
        <taxon>Stylophora</taxon>
    </lineage>
</organism>
<evidence type="ECO:0000259" key="15">
    <source>
        <dbReference type="PROSITE" id="PS50081"/>
    </source>
</evidence>
<dbReference type="STRING" id="50429.A0A2B4SM85"/>
<dbReference type="CDD" id="cd14534">
    <property type="entry name" value="PTP-MTMR5-like"/>
    <property type="match status" value="1"/>
</dbReference>
<dbReference type="Pfam" id="PF02141">
    <property type="entry name" value="DENN"/>
    <property type="match status" value="1"/>
</dbReference>
<dbReference type="InterPro" id="IPR005112">
    <property type="entry name" value="dDENN_dom"/>
</dbReference>
<evidence type="ECO:0000313" key="19">
    <source>
        <dbReference type="Proteomes" id="UP000225706"/>
    </source>
</evidence>
<evidence type="ECO:0000256" key="5">
    <source>
        <dbReference type="ARBA" id="ARBA00007471"/>
    </source>
</evidence>
<dbReference type="InterPro" id="IPR005113">
    <property type="entry name" value="uDENN_dom"/>
</dbReference>
<comment type="subcellular location">
    <subcellularLocation>
        <location evidence="3">Cytoplasm</location>
    </subcellularLocation>
    <subcellularLocation>
        <location evidence="2">Membrane</location>
    </subcellularLocation>
    <subcellularLocation>
        <location evidence="1">Nucleus</location>
    </subcellularLocation>
</comment>
<dbReference type="InterPro" id="IPR001194">
    <property type="entry name" value="cDENN_dom"/>
</dbReference>
<dbReference type="InterPro" id="IPR002219">
    <property type="entry name" value="PKC_DAG/PE"/>
</dbReference>
<evidence type="ECO:0000313" key="18">
    <source>
        <dbReference type="EMBL" id="PFX31011.1"/>
    </source>
</evidence>
<dbReference type="Proteomes" id="UP000225706">
    <property type="component" value="Unassembled WGS sequence"/>
</dbReference>
<feature type="region of interest" description="Disordered" evidence="13">
    <location>
        <begin position="1986"/>
        <end position="2011"/>
    </location>
</feature>
<feature type="region of interest" description="Disordered" evidence="13">
    <location>
        <begin position="1558"/>
        <end position="1618"/>
    </location>
</feature>
<dbReference type="FunFam" id="1.25.40.720:FF:000001">
    <property type="entry name" value="Telomere length regulation protein TEL2"/>
    <property type="match status" value="1"/>
</dbReference>
<dbReference type="FunFam" id="3.40.50.11500:FF:000006">
    <property type="entry name" value="SET binding factor 2"/>
    <property type="match status" value="1"/>
</dbReference>
<dbReference type="FunFam" id="1.25.40.720:FF:000003">
    <property type="entry name" value="Telomere length regulation protein TEL2 homolog"/>
    <property type="match status" value="1"/>
</dbReference>
<dbReference type="GO" id="GO:0016020">
    <property type="term" value="C:membrane"/>
    <property type="evidence" value="ECO:0007669"/>
    <property type="project" value="UniProtKB-SubCell"/>
</dbReference>
<dbReference type="CDD" id="cd20828">
    <property type="entry name" value="C1_MTMR-like"/>
    <property type="match status" value="1"/>
</dbReference>
<dbReference type="Gene3D" id="3.30.60.20">
    <property type="match status" value="1"/>
</dbReference>
<feature type="compositionally biased region" description="Basic and acidic residues" evidence="13">
    <location>
        <begin position="1558"/>
        <end position="1572"/>
    </location>
</feature>
<evidence type="ECO:0000259" key="14">
    <source>
        <dbReference type="PROSITE" id="PS50003"/>
    </source>
</evidence>
<dbReference type="InterPro" id="IPR057348">
    <property type="entry name" value="TELO2_ARM"/>
</dbReference>
<keyword evidence="8" id="KW-0597">Phosphoprotein</keyword>
<dbReference type="InterPro" id="IPR029021">
    <property type="entry name" value="Prot-tyrosine_phosphatase-like"/>
</dbReference>
<evidence type="ECO:0000256" key="8">
    <source>
        <dbReference type="ARBA" id="ARBA00022553"/>
    </source>
</evidence>
<dbReference type="InterPro" id="IPR019337">
    <property type="entry name" value="Telomere_length_regulation_dom"/>
</dbReference>
<evidence type="ECO:0000256" key="2">
    <source>
        <dbReference type="ARBA" id="ARBA00004370"/>
    </source>
</evidence>
<dbReference type="Gene3D" id="1.25.40.720">
    <property type="entry name" value="Telomere length regulation protein 2, C-terminal domain"/>
    <property type="match status" value="2"/>
</dbReference>
<evidence type="ECO:0000256" key="1">
    <source>
        <dbReference type="ARBA" id="ARBA00004123"/>
    </source>
</evidence>
<dbReference type="Pfam" id="PF00169">
    <property type="entry name" value="PH"/>
    <property type="match status" value="1"/>
</dbReference>
<protein>
    <recommendedName>
        <fullName evidence="6">Telomere length regulation protein TEL2 homolog</fullName>
    </recommendedName>
</protein>
<evidence type="ECO:0000256" key="12">
    <source>
        <dbReference type="ARBA" id="ARBA00023242"/>
    </source>
</evidence>
<dbReference type="SMART" id="SM00799">
    <property type="entry name" value="DENN"/>
    <property type="match status" value="1"/>
</dbReference>
<dbReference type="InterPro" id="IPR011993">
    <property type="entry name" value="PH-like_dom_sf"/>
</dbReference>
<comment type="similarity">
    <text evidence="4">Belongs to the TEL2 family.</text>
</comment>
<dbReference type="InterPro" id="IPR001849">
    <property type="entry name" value="PH_domain"/>
</dbReference>
<evidence type="ECO:0000256" key="6">
    <source>
        <dbReference type="ARBA" id="ARBA00018231"/>
    </source>
</evidence>
<dbReference type="GO" id="GO:0005634">
    <property type="term" value="C:nucleus"/>
    <property type="evidence" value="ECO:0007669"/>
    <property type="project" value="UniProtKB-SubCell"/>
</dbReference>
<dbReference type="CDD" id="cd13208">
    <property type="entry name" value="PH-GRAM_MTMR5_MTMR13"/>
    <property type="match status" value="1"/>
</dbReference>
<dbReference type="GO" id="GO:0046872">
    <property type="term" value="F:metal ion binding"/>
    <property type="evidence" value="ECO:0007669"/>
    <property type="project" value="UniProtKB-KW"/>
</dbReference>
<dbReference type="SUPFAM" id="SSF50729">
    <property type="entry name" value="PH domain-like"/>
    <property type="match status" value="1"/>
</dbReference>
<dbReference type="GO" id="GO:0051879">
    <property type="term" value="F:Hsp90 protein binding"/>
    <property type="evidence" value="ECO:0007669"/>
    <property type="project" value="TreeGrafter"/>
</dbReference>
<dbReference type="InterPro" id="IPR037516">
    <property type="entry name" value="Tripartite_DENN"/>
</dbReference>
<dbReference type="GO" id="GO:0042162">
    <property type="term" value="F:telomeric DNA binding"/>
    <property type="evidence" value="ECO:0007669"/>
    <property type="project" value="TreeGrafter"/>
</dbReference>
<dbReference type="Pfam" id="PF06602">
    <property type="entry name" value="Myotub-related"/>
    <property type="match status" value="1"/>
</dbReference>
<dbReference type="InterPro" id="IPR004182">
    <property type="entry name" value="GRAM"/>
</dbReference>
<dbReference type="Pfam" id="PF00130">
    <property type="entry name" value="C1_1"/>
    <property type="match status" value="1"/>
</dbReference>
<dbReference type="Gene3D" id="2.30.29.30">
    <property type="entry name" value="Pleckstrin-homology domain (PH domain)/Phosphotyrosine-binding domain (PTB)"/>
    <property type="match status" value="1"/>
</dbReference>
<dbReference type="SUPFAM" id="SSF52799">
    <property type="entry name" value="(Phosphotyrosine protein) phosphatases II"/>
    <property type="match status" value="1"/>
</dbReference>
<keyword evidence="12" id="KW-0539">Nucleus</keyword>
<feature type="domain" description="PH" evidence="14">
    <location>
        <begin position="2696"/>
        <end position="2801"/>
    </location>
</feature>
<feature type="domain" description="Myotubularin phosphatase" evidence="17">
    <location>
        <begin position="2039"/>
        <end position="2483"/>
    </location>
</feature>
<keyword evidence="9" id="KW-0479">Metal-binding</keyword>
<dbReference type="Pfam" id="PF25320">
    <property type="entry name" value="TELO2_ARM"/>
    <property type="match status" value="1"/>
</dbReference>
<evidence type="ECO:0000256" key="13">
    <source>
        <dbReference type="SAM" id="MobiDB-lite"/>
    </source>
</evidence>
<keyword evidence="10" id="KW-0862">Zinc</keyword>
<dbReference type="InterPro" id="IPR022096">
    <property type="entry name" value="SBF1/SBF2"/>
</dbReference>
<dbReference type="Gene3D" id="3.40.50.11500">
    <property type="match status" value="1"/>
</dbReference>
<accession>A0A2B4SM85</accession>
<dbReference type="InterPro" id="IPR010569">
    <property type="entry name" value="Myotubularin-like_Pase_dom"/>
</dbReference>
<evidence type="ECO:0000256" key="11">
    <source>
        <dbReference type="ARBA" id="ARBA00023136"/>
    </source>
</evidence>
<comment type="similarity">
    <text evidence="5">Belongs to the protein-tyrosine phosphatase family. Non-receptor class myotubularin subfamily.</text>
</comment>
<dbReference type="Pfam" id="PF12335">
    <property type="entry name" value="SBF2"/>
    <property type="match status" value="1"/>
</dbReference>
<gene>
    <name evidence="18" type="primary">SBF1</name>
    <name evidence="18" type="ORF">AWC38_SpisGene4215</name>
</gene>
<comment type="caution">
    <text evidence="18">The sequence shown here is derived from an EMBL/GenBank/DDBJ whole genome shotgun (WGS) entry which is preliminary data.</text>
</comment>
<dbReference type="GO" id="GO:0051083">
    <property type="term" value="P:'de novo' cotranslational protein folding"/>
    <property type="evidence" value="ECO:0007669"/>
    <property type="project" value="TreeGrafter"/>
</dbReference>
<dbReference type="PROSITE" id="PS50003">
    <property type="entry name" value="PH_DOMAIN"/>
    <property type="match status" value="1"/>
</dbReference>